<dbReference type="Proteomes" id="UP001501612">
    <property type="component" value="Unassembled WGS sequence"/>
</dbReference>
<dbReference type="PANTHER" id="PTHR34390">
    <property type="entry name" value="UPF0442 PROTEIN YJJB-RELATED"/>
    <property type="match status" value="1"/>
</dbReference>
<feature type="transmembrane region" description="Helical" evidence="7">
    <location>
        <begin position="388"/>
        <end position="414"/>
    </location>
</feature>
<sequence length="451" mass="46593">MHDRLDPQGTRTLNLTLDLSLRIGELLLSSGAGAADVTATMQSVAIHLGVRQPEIDVTFTSLQMSTQPDPGEPPVVQMRQVKQRDIDYADLTAVDELVSDVLLDRVDLDGARQRLGRITSTGHSTRRWAITLASGVMCAGIAVQLGGDLAVVLSAFVAAIGIDRIQLGMARRRLPGFYQQVAGGGFAAVLAIVAASLSDEIDPSLVVTANIIMLLAGVGFMGAIQDALSGFYITATARITEALLATAGIIAGVSAGITATEVVGLAPERLIPGRTSFEQLLVTAPGAAVAAAAFAVACYAPWRAVAPVGLLAGLAFVTNQVVLDASASRPLGAGIGAFVVGLAAFAVAGRFRVPPLVVVVPAVVPLLPGLAIYRGLSLLTEGDAMVSVGLLSMVTAATVALAIASAVILGEYIAQPLRREARRLESRLSGPRLVGPFRARAVRADYAPATD</sequence>
<evidence type="ECO:0000256" key="4">
    <source>
        <dbReference type="ARBA" id="ARBA00022989"/>
    </source>
</evidence>
<feature type="transmembrane region" description="Helical" evidence="7">
    <location>
        <begin position="242"/>
        <end position="260"/>
    </location>
</feature>
<reference evidence="10 11" key="1">
    <citation type="journal article" date="2019" name="Int. J. Syst. Evol. Microbiol.">
        <title>The Global Catalogue of Microorganisms (GCM) 10K type strain sequencing project: providing services to taxonomists for standard genome sequencing and annotation.</title>
        <authorList>
            <consortium name="The Broad Institute Genomics Platform"/>
            <consortium name="The Broad Institute Genome Sequencing Center for Infectious Disease"/>
            <person name="Wu L."/>
            <person name="Ma J."/>
        </authorList>
    </citation>
    <scope>NUCLEOTIDE SEQUENCE [LARGE SCALE GENOMIC DNA]</scope>
    <source>
        <strain evidence="10 11">JCM 14046</strain>
    </source>
</reference>
<dbReference type="InterPro" id="IPR010619">
    <property type="entry name" value="ThrE-like_N"/>
</dbReference>
<proteinExistence type="inferred from homology"/>
<dbReference type="RefSeq" id="WP_344007190.1">
    <property type="nucleotide sequence ID" value="NZ_BAAAMY010000005.1"/>
</dbReference>
<feature type="transmembrane region" description="Helical" evidence="7">
    <location>
        <begin position="209"/>
        <end position="235"/>
    </location>
</feature>
<feature type="transmembrane region" description="Helical" evidence="7">
    <location>
        <begin position="149"/>
        <end position="165"/>
    </location>
</feature>
<accession>A0ABN2PFN2</accession>
<dbReference type="InterPro" id="IPR050539">
    <property type="entry name" value="ThrE_Dicarb/AminoAcid_Exp"/>
</dbReference>
<evidence type="ECO:0000313" key="11">
    <source>
        <dbReference type="Proteomes" id="UP001501612"/>
    </source>
</evidence>
<evidence type="ECO:0000256" key="7">
    <source>
        <dbReference type="SAM" id="Phobius"/>
    </source>
</evidence>
<dbReference type="InterPro" id="IPR024528">
    <property type="entry name" value="ThrE_2"/>
</dbReference>
<feature type="transmembrane region" description="Helical" evidence="7">
    <location>
        <begin position="329"/>
        <end position="349"/>
    </location>
</feature>
<dbReference type="Pfam" id="PF12821">
    <property type="entry name" value="ThrE_2"/>
    <property type="match status" value="1"/>
</dbReference>
<comment type="subcellular location">
    <subcellularLocation>
        <location evidence="1">Cell membrane</location>
        <topology evidence="1">Multi-pass membrane protein</topology>
    </subcellularLocation>
</comment>
<name>A0ABN2PFN2_9ACTN</name>
<evidence type="ECO:0000256" key="3">
    <source>
        <dbReference type="ARBA" id="ARBA00022692"/>
    </source>
</evidence>
<feature type="transmembrane region" description="Helical" evidence="7">
    <location>
        <begin position="177"/>
        <end position="197"/>
    </location>
</feature>
<feature type="transmembrane region" description="Helical" evidence="7">
    <location>
        <begin position="304"/>
        <end position="323"/>
    </location>
</feature>
<dbReference type="Pfam" id="PF06738">
    <property type="entry name" value="ThrE"/>
    <property type="match status" value="1"/>
</dbReference>
<evidence type="ECO:0000259" key="8">
    <source>
        <dbReference type="Pfam" id="PF06738"/>
    </source>
</evidence>
<keyword evidence="11" id="KW-1185">Reference proteome</keyword>
<keyword evidence="4 7" id="KW-1133">Transmembrane helix</keyword>
<keyword evidence="2" id="KW-1003">Cell membrane</keyword>
<evidence type="ECO:0000259" key="9">
    <source>
        <dbReference type="Pfam" id="PF12821"/>
    </source>
</evidence>
<feature type="transmembrane region" description="Helical" evidence="7">
    <location>
        <begin position="356"/>
        <end position="376"/>
    </location>
</feature>
<keyword evidence="3 7" id="KW-0812">Transmembrane</keyword>
<gene>
    <name evidence="10" type="ORF">GCM10009737_22490</name>
</gene>
<comment type="caution">
    <text evidence="10">The sequence shown here is derived from an EMBL/GenBank/DDBJ whole genome shotgun (WGS) entry which is preliminary data.</text>
</comment>
<evidence type="ECO:0000256" key="1">
    <source>
        <dbReference type="ARBA" id="ARBA00004651"/>
    </source>
</evidence>
<evidence type="ECO:0000256" key="2">
    <source>
        <dbReference type="ARBA" id="ARBA00022475"/>
    </source>
</evidence>
<evidence type="ECO:0000256" key="6">
    <source>
        <dbReference type="ARBA" id="ARBA00034125"/>
    </source>
</evidence>
<feature type="domain" description="Threonine/Serine exporter ThrE" evidence="9">
    <location>
        <begin position="287"/>
        <end position="411"/>
    </location>
</feature>
<keyword evidence="5 7" id="KW-0472">Membrane</keyword>
<feature type="transmembrane region" description="Helical" evidence="7">
    <location>
        <begin position="280"/>
        <end position="299"/>
    </location>
</feature>
<evidence type="ECO:0000256" key="5">
    <source>
        <dbReference type="ARBA" id="ARBA00023136"/>
    </source>
</evidence>
<feature type="domain" description="Threonine/serine exporter-like N-terminal" evidence="8">
    <location>
        <begin position="19"/>
        <end position="258"/>
    </location>
</feature>
<comment type="similarity">
    <text evidence="6">Belongs to the ThrE exporter (TC 2.A.79) family.</text>
</comment>
<protein>
    <submittedName>
        <fullName evidence="10">Threonine/serine exporter family protein</fullName>
    </submittedName>
</protein>
<dbReference type="EMBL" id="BAAAMY010000005">
    <property type="protein sequence ID" value="GAA1920453.1"/>
    <property type="molecule type" value="Genomic_DNA"/>
</dbReference>
<dbReference type="PANTHER" id="PTHR34390:SF2">
    <property type="entry name" value="SUCCINATE TRANSPORTER SUBUNIT YJJP-RELATED"/>
    <property type="match status" value="1"/>
</dbReference>
<organism evidence="10 11">
    <name type="scientific">Nocardioides lentus</name>
    <dbReference type="NCBI Taxonomy" id="338077"/>
    <lineage>
        <taxon>Bacteria</taxon>
        <taxon>Bacillati</taxon>
        <taxon>Actinomycetota</taxon>
        <taxon>Actinomycetes</taxon>
        <taxon>Propionibacteriales</taxon>
        <taxon>Nocardioidaceae</taxon>
        <taxon>Nocardioides</taxon>
    </lineage>
</organism>
<evidence type="ECO:0000313" key="10">
    <source>
        <dbReference type="EMBL" id="GAA1920453.1"/>
    </source>
</evidence>